<dbReference type="PANTHER" id="PTHR40465:SF1">
    <property type="entry name" value="DUF6534 DOMAIN-CONTAINING PROTEIN"/>
    <property type="match status" value="1"/>
</dbReference>
<dbReference type="GeneID" id="66069266"/>
<feature type="transmembrane region" description="Helical" evidence="1">
    <location>
        <begin position="118"/>
        <end position="139"/>
    </location>
</feature>
<dbReference type="AlphaFoldDB" id="A0A9P7V0W5"/>
<evidence type="ECO:0000313" key="4">
    <source>
        <dbReference type="Proteomes" id="UP001049176"/>
    </source>
</evidence>
<dbReference type="KEGG" id="more:E1B28_000190"/>
<dbReference type="InterPro" id="IPR045339">
    <property type="entry name" value="DUF6534"/>
</dbReference>
<accession>A0A9P7V0W5</accession>
<dbReference type="EMBL" id="CM032181">
    <property type="protein sequence ID" value="KAG7098223.1"/>
    <property type="molecule type" value="Genomic_DNA"/>
</dbReference>
<keyword evidence="1" id="KW-1133">Transmembrane helix</keyword>
<feature type="domain" description="DUF6534" evidence="2">
    <location>
        <begin position="123"/>
        <end position="189"/>
    </location>
</feature>
<evidence type="ECO:0000313" key="3">
    <source>
        <dbReference type="EMBL" id="KAG7098223.1"/>
    </source>
</evidence>
<dbReference type="Pfam" id="PF20152">
    <property type="entry name" value="DUF6534"/>
    <property type="match status" value="1"/>
</dbReference>
<dbReference type="RefSeq" id="XP_043014693.1">
    <property type="nucleotide sequence ID" value="XM_043145993.1"/>
</dbReference>
<dbReference type="OrthoDB" id="3265526at2759"/>
<evidence type="ECO:0000259" key="2">
    <source>
        <dbReference type="Pfam" id="PF20152"/>
    </source>
</evidence>
<comment type="caution">
    <text evidence="3">The sequence shown here is derived from an EMBL/GenBank/DDBJ whole genome shotgun (WGS) entry which is preliminary data.</text>
</comment>
<sequence>MKAGLLDIQISSPSLLPSGETTVSSSFVKLDNLTDLFDFPSDGPVTALIATPVQFLMAWRIKVISKSRFNVNSDSKIMAFIICIFSLASLAGGIWLGVAVAQKPRFEDFVKFKGAPALWLVSAAVADVLIAGTMVLLLLKSKPSVGGDTNRHIDRILRFTVQTGTLTAVAALTDALLFLTLPHTTMYAINGTFVNHWALIIGLLLKIFHMGSFTFEDLYEFRSQFT</sequence>
<dbReference type="Proteomes" id="UP001049176">
    <property type="component" value="Chromosome 1"/>
</dbReference>
<reference evidence="3" key="1">
    <citation type="journal article" date="2021" name="Genome Biol. Evol.">
        <title>The assembled and annotated genome of the fairy-ring fungus Marasmius oreades.</title>
        <authorList>
            <person name="Hiltunen M."/>
            <person name="Ament-Velasquez S.L."/>
            <person name="Johannesson H."/>
        </authorList>
    </citation>
    <scope>NUCLEOTIDE SEQUENCE</scope>
    <source>
        <strain evidence="3">03SP1</strain>
    </source>
</reference>
<keyword evidence="1" id="KW-0812">Transmembrane</keyword>
<keyword evidence="1" id="KW-0472">Membrane</keyword>
<dbReference type="PANTHER" id="PTHR40465">
    <property type="entry name" value="CHROMOSOME 1, WHOLE GENOME SHOTGUN SEQUENCE"/>
    <property type="match status" value="1"/>
</dbReference>
<feature type="transmembrane region" description="Helical" evidence="1">
    <location>
        <begin position="159"/>
        <end position="181"/>
    </location>
</feature>
<keyword evidence="4" id="KW-1185">Reference proteome</keyword>
<name>A0A9P7V0W5_9AGAR</name>
<evidence type="ECO:0000256" key="1">
    <source>
        <dbReference type="SAM" id="Phobius"/>
    </source>
</evidence>
<protein>
    <recommendedName>
        <fullName evidence="2">DUF6534 domain-containing protein</fullName>
    </recommendedName>
</protein>
<gene>
    <name evidence="3" type="ORF">E1B28_000190</name>
</gene>
<proteinExistence type="predicted"/>
<feature type="transmembrane region" description="Helical" evidence="1">
    <location>
        <begin position="77"/>
        <end position="98"/>
    </location>
</feature>
<feature type="transmembrane region" description="Helical" evidence="1">
    <location>
        <begin position="187"/>
        <end position="205"/>
    </location>
</feature>
<organism evidence="3 4">
    <name type="scientific">Marasmius oreades</name>
    <name type="common">fairy-ring Marasmius</name>
    <dbReference type="NCBI Taxonomy" id="181124"/>
    <lineage>
        <taxon>Eukaryota</taxon>
        <taxon>Fungi</taxon>
        <taxon>Dikarya</taxon>
        <taxon>Basidiomycota</taxon>
        <taxon>Agaricomycotina</taxon>
        <taxon>Agaricomycetes</taxon>
        <taxon>Agaricomycetidae</taxon>
        <taxon>Agaricales</taxon>
        <taxon>Marasmiineae</taxon>
        <taxon>Marasmiaceae</taxon>
        <taxon>Marasmius</taxon>
    </lineage>
</organism>